<dbReference type="RefSeq" id="WP_109437625.1">
    <property type="nucleotide sequence ID" value="NZ_CANMIK010000037.1"/>
</dbReference>
<proteinExistence type="predicted"/>
<dbReference type="EMBL" id="VLNR01000087">
    <property type="protein sequence ID" value="TSE04154.1"/>
    <property type="molecule type" value="Genomic_DNA"/>
</dbReference>
<organism evidence="1 2">
    <name type="scientific">Aquimarina algiphila</name>
    <dbReference type="NCBI Taxonomy" id="2047982"/>
    <lineage>
        <taxon>Bacteria</taxon>
        <taxon>Pseudomonadati</taxon>
        <taxon>Bacteroidota</taxon>
        <taxon>Flavobacteriia</taxon>
        <taxon>Flavobacteriales</taxon>
        <taxon>Flavobacteriaceae</taxon>
        <taxon>Aquimarina</taxon>
    </lineage>
</organism>
<evidence type="ECO:0000313" key="1">
    <source>
        <dbReference type="EMBL" id="TSE04154.1"/>
    </source>
</evidence>
<sequence>MGKENDNHKWYSLIELSQNFFELIVSSETNQINAYTGHKSEDQKKKDKFITFFLSTYTIDNPKKTGRQIILNVIINYTPIFLNTNLNSIKTTLFDCYN</sequence>
<name>A0A554VC02_9FLAO</name>
<reference evidence="1 2" key="1">
    <citation type="submission" date="2019-07" db="EMBL/GenBank/DDBJ databases">
        <title>The draft genome sequence of Aquimarina algiphila M91.</title>
        <authorList>
            <person name="Meng X."/>
        </authorList>
    </citation>
    <scope>NUCLEOTIDE SEQUENCE [LARGE SCALE GENOMIC DNA]</scope>
    <source>
        <strain evidence="1 2">M91</strain>
    </source>
</reference>
<gene>
    <name evidence="1" type="ORF">FOF46_27335</name>
</gene>
<accession>A0A554VC02</accession>
<dbReference type="Proteomes" id="UP000318833">
    <property type="component" value="Unassembled WGS sequence"/>
</dbReference>
<protein>
    <submittedName>
        <fullName evidence="1">Uncharacterized protein</fullName>
    </submittedName>
</protein>
<evidence type="ECO:0000313" key="2">
    <source>
        <dbReference type="Proteomes" id="UP000318833"/>
    </source>
</evidence>
<dbReference type="AlphaFoldDB" id="A0A554VC02"/>
<keyword evidence="2" id="KW-1185">Reference proteome</keyword>
<comment type="caution">
    <text evidence="1">The sequence shown here is derived from an EMBL/GenBank/DDBJ whole genome shotgun (WGS) entry which is preliminary data.</text>
</comment>